<keyword evidence="1" id="KW-0732">Signal</keyword>
<accession>A0A6M6BLQ0</accession>
<keyword evidence="3" id="KW-1185">Reference proteome</keyword>
<evidence type="ECO:0000313" key="2">
    <source>
        <dbReference type="EMBL" id="QJX48764.1"/>
    </source>
</evidence>
<dbReference type="AlphaFoldDB" id="A0A6M6BLQ0"/>
<dbReference type="EMBL" id="CP053538">
    <property type="protein sequence ID" value="QJX48764.1"/>
    <property type="molecule type" value="Genomic_DNA"/>
</dbReference>
<feature type="signal peptide" evidence="1">
    <location>
        <begin position="1"/>
        <end position="21"/>
    </location>
</feature>
<protein>
    <submittedName>
        <fullName evidence="2">Uncharacterized protein</fullName>
    </submittedName>
</protein>
<dbReference type="KEGG" id="hts:HMJ29_18315"/>
<gene>
    <name evidence="2" type="ORF">HMJ29_18315</name>
</gene>
<name>A0A6M6BLQ0_9BACT</name>
<reference evidence="2 3" key="1">
    <citation type="submission" date="2020-05" db="EMBL/GenBank/DDBJ databases">
        <title>Complete genome sequence of Hymenobacter sp. TS19 in Coasted Sand Dune.</title>
        <authorList>
            <person name="Lee J.-H."/>
            <person name="Jung J.-H."/>
            <person name="Jeong S."/>
            <person name="Zhao L."/>
            <person name="Kim M.-K."/>
            <person name="Seo H.-S."/>
            <person name="Lim S."/>
        </authorList>
    </citation>
    <scope>NUCLEOTIDE SEQUENCE [LARGE SCALE GENOMIC DNA]</scope>
    <source>
        <strain evidence="2 3">TS19</strain>
    </source>
</reference>
<evidence type="ECO:0000256" key="1">
    <source>
        <dbReference type="SAM" id="SignalP"/>
    </source>
</evidence>
<dbReference type="RefSeq" id="WP_171592849.1">
    <property type="nucleotide sequence ID" value="NZ_CP053538.1"/>
</dbReference>
<dbReference type="Proteomes" id="UP000501623">
    <property type="component" value="Chromosome"/>
</dbReference>
<feature type="chain" id="PRO_5026670426" evidence="1">
    <location>
        <begin position="22"/>
        <end position="77"/>
    </location>
</feature>
<proteinExistence type="predicted"/>
<evidence type="ECO:0000313" key="3">
    <source>
        <dbReference type="Proteomes" id="UP000501623"/>
    </source>
</evidence>
<sequence length="77" mass="8402">MKHLPFLLLGVASLFPIAARAQAPAAPSATAPATVAYEYGTASIQSQFNREWRLVDTDPAHPTSQFYVQDEQGKKRA</sequence>
<organism evidence="2 3">
    <name type="scientific">Hymenobacter taeanensis</name>
    <dbReference type="NCBI Taxonomy" id="2735321"/>
    <lineage>
        <taxon>Bacteria</taxon>
        <taxon>Pseudomonadati</taxon>
        <taxon>Bacteroidota</taxon>
        <taxon>Cytophagia</taxon>
        <taxon>Cytophagales</taxon>
        <taxon>Hymenobacteraceae</taxon>
        <taxon>Hymenobacter</taxon>
    </lineage>
</organism>